<evidence type="ECO:0000256" key="1">
    <source>
        <dbReference type="SAM" id="Phobius"/>
    </source>
</evidence>
<comment type="caution">
    <text evidence="2">The sequence shown here is derived from an EMBL/GenBank/DDBJ whole genome shotgun (WGS) entry which is preliminary data.</text>
</comment>
<dbReference type="Proteomes" id="UP001595645">
    <property type="component" value="Unassembled WGS sequence"/>
</dbReference>
<accession>A0ABV7PA81</accession>
<feature type="transmembrane region" description="Helical" evidence="1">
    <location>
        <begin position="120"/>
        <end position="141"/>
    </location>
</feature>
<feature type="transmembrane region" description="Helical" evidence="1">
    <location>
        <begin position="58"/>
        <end position="81"/>
    </location>
</feature>
<dbReference type="Pfam" id="PF19545">
    <property type="entry name" value="DUF6069"/>
    <property type="match status" value="1"/>
</dbReference>
<keyword evidence="3" id="KW-1185">Reference proteome</keyword>
<name>A0ABV7PA81_9PSEU</name>
<keyword evidence="1" id="KW-0472">Membrane</keyword>
<dbReference type="InterPro" id="IPR045713">
    <property type="entry name" value="DUF6069"/>
</dbReference>
<feature type="transmembrane region" description="Helical" evidence="1">
    <location>
        <begin position="88"/>
        <end position="108"/>
    </location>
</feature>
<feature type="transmembrane region" description="Helical" evidence="1">
    <location>
        <begin position="21"/>
        <end position="46"/>
    </location>
</feature>
<keyword evidence="1" id="KW-1133">Transmembrane helix</keyword>
<dbReference type="RefSeq" id="WP_378244755.1">
    <property type="nucleotide sequence ID" value="NZ_JBHRWK010000074.1"/>
</dbReference>
<proteinExistence type="predicted"/>
<organism evidence="2 3">
    <name type="scientific">Amycolatopsis speibonae</name>
    <dbReference type="NCBI Taxonomy" id="1450224"/>
    <lineage>
        <taxon>Bacteria</taxon>
        <taxon>Bacillati</taxon>
        <taxon>Actinomycetota</taxon>
        <taxon>Actinomycetes</taxon>
        <taxon>Pseudonocardiales</taxon>
        <taxon>Pseudonocardiaceae</taxon>
        <taxon>Amycolatopsis</taxon>
    </lineage>
</organism>
<keyword evidence="1" id="KW-0812">Transmembrane</keyword>
<gene>
    <name evidence="2" type="ORF">ACFOSH_35960</name>
</gene>
<evidence type="ECO:0000313" key="3">
    <source>
        <dbReference type="Proteomes" id="UP001595645"/>
    </source>
</evidence>
<protein>
    <submittedName>
        <fullName evidence="2">DUF6069 family protein</fullName>
    </submittedName>
</protein>
<evidence type="ECO:0000313" key="2">
    <source>
        <dbReference type="EMBL" id="MFC3454859.1"/>
    </source>
</evidence>
<sequence length="148" mass="14775">MTGEARHRFVVGRLWAGGGATALVAALAAIVVILVASGLFGVPVLVPTGEGAWSGISAAAYAVSAAAAALAATGLLHLLLLGTPRAKSFFVTIMLLLTAITVIIPLSIDADRGARIATAAGNLFLGVLIAGTLSGVLHSAIRAARLVR</sequence>
<reference evidence="3" key="1">
    <citation type="journal article" date="2019" name="Int. J. Syst. Evol. Microbiol.">
        <title>The Global Catalogue of Microorganisms (GCM) 10K type strain sequencing project: providing services to taxonomists for standard genome sequencing and annotation.</title>
        <authorList>
            <consortium name="The Broad Institute Genomics Platform"/>
            <consortium name="The Broad Institute Genome Sequencing Center for Infectious Disease"/>
            <person name="Wu L."/>
            <person name="Ma J."/>
        </authorList>
    </citation>
    <scope>NUCLEOTIDE SEQUENCE [LARGE SCALE GENOMIC DNA]</scope>
    <source>
        <strain evidence="3">CGMCC 4.7676</strain>
    </source>
</reference>
<dbReference type="EMBL" id="JBHRWK010000074">
    <property type="protein sequence ID" value="MFC3454859.1"/>
    <property type="molecule type" value="Genomic_DNA"/>
</dbReference>